<evidence type="ECO:0000313" key="1">
    <source>
        <dbReference type="EMBL" id="WHQ71036.1"/>
    </source>
</evidence>
<organism evidence="1 2">
    <name type="scientific">Methylorubrum extorquens</name>
    <name type="common">Methylobacterium dichloromethanicum</name>
    <name type="synonym">Methylobacterium extorquens</name>
    <dbReference type="NCBI Taxonomy" id="408"/>
    <lineage>
        <taxon>Bacteria</taxon>
        <taxon>Pseudomonadati</taxon>
        <taxon>Pseudomonadota</taxon>
        <taxon>Alphaproteobacteria</taxon>
        <taxon>Hyphomicrobiales</taxon>
        <taxon>Methylobacteriaceae</taxon>
        <taxon>Methylorubrum</taxon>
    </lineage>
</organism>
<dbReference type="AlphaFoldDB" id="A0AAX3WKH7"/>
<evidence type="ECO:0000313" key="2">
    <source>
        <dbReference type="Proteomes" id="UP001223720"/>
    </source>
</evidence>
<accession>A0AAX3WKH7</accession>
<reference evidence="1" key="1">
    <citation type="journal article" date="2022" name="Biotechnol. Bioprocess Eng.">
        <title>Pan-genome Analysis Reveals Comparative Genomic Features of Central Metabolic Pathways in Methylorubrum extorquens.</title>
        <authorList>
            <person name="Lee G.M."/>
            <person name="Scott-Nevros Z.K."/>
            <person name="Lee S.-M."/>
            <person name="Kim D."/>
        </authorList>
    </citation>
    <scope>NUCLEOTIDE SEQUENCE</scope>
    <source>
        <strain evidence="1">ATCC 55366</strain>
    </source>
</reference>
<proteinExistence type="predicted"/>
<dbReference type="EMBL" id="CP073633">
    <property type="protein sequence ID" value="WHQ71036.1"/>
    <property type="molecule type" value="Genomic_DNA"/>
</dbReference>
<sequence>MLSPSVLLLLPLVLGAPASEHRLAPAALAVGFARSFATIGAFVAIFGFGTDVFGMVADLMLMLAGGILPIPAVQTGLAGAAGPVSGWTESRFGGVTTRDLRE</sequence>
<dbReference type="RefSeq" id="WP_012605996.1">
    <property type="nucleotide sequence ID" value="NZ_BJVP01000037.1"/>
</dbReference>
<gene>
    <name evidence="1" type="ORF">KEC54_05410</name>
</gene>
<protein>
    <submittedName>
        <fullName evidence="1">Cytochrome C biogenesis protein</fullName>
    </submittedName>
</protein>
<name>A0AAX3WKH7_METEX</name>
<dbReference type="Proteomes" id="UP001223720">
    <property type="component" value="Chromosome"/>
</dbReference>